<proteinExistence type="predicted"/>
<dbReference type="InterPro" id="IPR007278">
    <property type="entry name" value="DUF397"/>
</dbReference>
<keyword evidence="3" id="KW-1185">Reference proteome</keyword>
<evidence type="ECO:0000313" key="3">
    <source>
        <dbReference type="Proteomes" id="UP001501116"/>
    </source>
</evidence>
<dbReference type="Pfam" id="PF04149">
    <property type="entry name" value="DUF397"/>
    <property type="match status" value="1"/>
</dbReference>
<gene>
    <name evidence="2" type="ORF">GCM10009754_43130</name>
</gene>
<dbReference type="Proteomes" id="UP001501116">
    <property type="component" value="Unassembled WGS sequence"/>
</dbReference>
<reference evidence="3" key="1">
    <citation type="journal article" date="2019" name="Int. J. Syst. Evol. Microbiol.">
        <title>The Global Catalogue of Microorganisms (GCM) 10K type strain sequencing project: providing services to taxonomists for standard genome sequencing and annotation.</title>
        <authorList>
            <consortium name="The Broad Institute Genomics Platform"/>
            <consortium name="The Broad Institute Genome Sequencing Center for Infectious Disease"/>
            <person name="Wu L."/>
            <person name="Ma J."/>
        </authorList>
    </citation>
    <scope>NUCLEOTIDE SEQUENCE [LARGE SCALE GENOMIC DNA]</scope>
    <source>
        <strain evidence="3">JCM 14545</strain>
    </source>
</reference>
<dbReference type="EMBL" id="BAAANN010000016">
    <property type="protein sequence ID" value="GAA1966099.1"/>
    <property type="molecule type" value="Genomic_DNA"/>
</dbReference>
<evidence type="ECO:0000259" key="1">
    <source>
        <dbReference type="Pfam" id="PF04149"/>
    </source>
</evidence>
<sequence length="64" mass="6878">MPTPDLTGLTWRKSSYSDTSGQADCVEMAICATTPAVRDSKAPEAGHLTPTPAGWRAFLADLRR</sequence>
<evidence type="ECO:0000313" key="2">
    <source>
        <dbReference type="EMBL" id="GAA1966099.1"/>
    </source>
</evidence>
<accession>A0ABP5CPQ5</accession>
<protein>
    <submittedName>
        <fullName evidence="2">DUF397 domain-containing protein</fullName>
    </submittedName>
</protein>
<comment type="caution">
    <text evidence="2">The sequence shown here is derived from an EMBL/GenBank/DDBJ whole genome shotgun (WGS) entry which is preliminary data.</text>
</comment>
<feature type="domain" description="DUF397" evidence="1">
    <location>
        <begin position="9"/>
        <end position="63"/>
    </location>
</feature>
<organism evidence="2 3">
    <name type="scientific">Amycolatopsis minnesotensis</name>
    <dbReference type="NCBI Taxonomy" id="337894"/>
    <lineage>
        <taxon>Bacteria</taxon>
        <taxon>Bacillati</taxon>
        <taxon>Actinomycetota</taxon>
        <taxon>Actinomycetes</taxon>
        <taxon>Pseudonocardiales</taxon>
        <taxon>Pseudonocardiaceae</taxon>
        <taxon>Amycolatopsis</taxon>
    </lineage>
</organism>
<name>A0ABP5CPQ5_9PSEU</name>